<sequence length="398" mass="45397">MSDILVNQLNNSQLIVLYTAGAGAQALSHFTLHPGSSKYALEASSFYAKGSLELLLNRNIEKFVTEQVAEDMALKALIRSHEILRQENITDKFNTTLGIGITAAIRSVNERQGRHHAFICLNFGITKYTYYLDLVKGVRTREEEDQFISDILFKLIIKHSSQHQLQIQEQQEEALDKIQLLENASIILQIKESMNLNLIKSLQNQTGLLNSILITANQYQLNPIVQDAIILSGSFNPIHTGHIELAKMAQQLMGLPNVYFELSIKNADKQDITIQDVEKRIELMKKQNLNIILSNKAFFKDKNLFLKNGAFAIGVDTYKRVVDVKYYNNSIQDRDLSLLLFLQNNNKIIVAPRYNETTQKLETLNDYEVPKILQKNVIELKQFRNDISSTKIRQSEGN</sequence>
<dbReference type="PANTHER" id="PTHR31285:SF0">
    <property type="entry name" value="NICOTINAMIDE MONONUCLEOTIDE ADENYLYLTRANSFERASE"/>
    <property type="match status" value="1"/>
</dbReference>
<dbReference type="InterPro" id="IPR004821">
    <property type="entry name" value="Cyt_trans-like"/>
</dbReference>
<accession>A0A8S1W3Z8</accession>
<dbReference type="Pfam" id="PF01467">
    <property type="entry name" value="CTP_transf_like"/>
    <property type="match status" value="1"/>
</dbReference>
<proteinExistence type="predicted"/>
<keyword evidence="3" id="KW-1185">Reference proteome</keyword>
<evidence type="ECO:0000313" key="2">
    <source>
        <dbReference type="EMBL" id="CAD8183367.1"/>
    </source>
</evidence>
<dbReference type="PANTHER" id="PTHR31285">
    <property type="entry name" value="NICOTINAMIDE MONONUCLEOTIDE ADENYLYLTRANSFERASE"/>
    <property type="match status" value="1"/>
</dbReference>
<dbReference type="GO" id="GO:0005634">
    <property type="term" value="C:nucleus"/>
    <property type="evidence" value="ECO:0007669"/>
    <property type="project" value="TreeGrafter"/>
</dbReference>
<protein>
    <recommendedName>
        <fullName evidence="1">Cytidyltransferase-like domain-containing protein</fullName>
    </recommendedName>
</protein>
<dbReference type="AlphaFoldDB" id="A0A8S1W3Z8"/>
<gene>
    <name evidence="2" type="ORF">POCTA_138.1.T0810027</name>
</gene>
<organism evidence="2 3">
    <name type="scientific">Paramecium octaurelia</name>
    <dbReference type="NCBI Taxonomy" id="43137"/>
    <lineage>
        <taxon>Eukaryota</taxon>
        <taxon>Sar</taxon>
        <taxon>Alveolata</taxon>
        <taxon>Ciliophora</taxon>
        <taxon>Intramacronucleata</taxon>
        <taxon>Oligohymenophorea</taxon>
        <taxon>Peniculida</taxon>
        <taxon>Parameciidae</taxon>
        <taxon>Paramecium</taxon>
    </lineage>
</organism>
<dbReference type="EMBL" id="CAJJDP010000080">
    <property type="protein sequence ID" value="CAD8183367.1"/>
    <property type="molecule type" value="Genomic_DNA"/>
</dbReference>
<evidence type="ECO:0000259" key="1">
    <source>
        <dbReference type="Pfam" id="PF01467"/>
    </source>
</evidence>
<dbReference type="GO" id="GO:0005737">
    <property type="term" value="C:cytoplasm"/>
    <property type="evidence" value="ECO:0007669"/>
    <property type="project" value="TreeGrafter"/>
</dbReference>
<dbReference type="OrthoDB" id="5591297at2759"/>
<evidence type="ECO:0000313" key="3">
    <source>
        <dbReference type="Proteomes" id="UP000683925"/>
    </source>
</evidence>
<dbReference type="GO" id="GO:0016887">
    <property type="term" value="F:ATP hydrolysis activity"/>
    <property type="evidence" value="ECO:0007669"/>
    <property type="project" value="TreeGrafter"/>
</dbReference>
<dbReference type="OMA" id="GCYFVVG"/>
<name>A0A8S1W3Z8_PAROT</name>
<feature type="domain" description="Cytidyltransferase-like" evidence="1">
    <location>
        <begin position="231"/>
        <end position="394"/>
    </location>
</feature>
<dbReference type="GO" id="GO:0000309">
    <property type="term" value="F:nicotinamide-nucleotide adenylyltransferase activity"/>
    <property type="evidence" value="ECO:0007669"/>
    <property type="project" value="TreeGrafter"/>
</dbReference>
<dbReference type="Proteomes" id="UP000683925">
    <property type="component" value="Unassembled WGS sequence"/>
</dbReference>
<reference evidence="2" key="1">
    <citation type="submission" date="2021-01" db="EMBL/GenBank/DDBJ databases">
        <authorList>
            <consortium name="Genoscope - CEA"/>
            <person name="William W."/>
        </authorList>
    </citation>
    <scope>NUCLEOTIDE SEQUENCE</scope>
</reference>
<comment type="caution">
    <text evidence="2">The sequence shown here is derived from an EMBL/GenBank/DDBJ whole genome shotgun (WGS) entry which is preliminary data.</text>
</comment>